<organism evidence="1 2">
    <name type="scientific">Alcaligenes nematophilus</name>
    <dbReference type="NCBI Taxonomy" id="2994643"/>
    <lineage>
        <taxon>Bacteria</taxon>
        <taxon>Pseudomonadati</taxon>
        <taxon>Pseudomonadota</taxon>
        <taxon>Betaproteobacteria</taxon>
        <taxon>Burkholderiales</taxon>
        <taxon>Alcaligenaceae</taxon>
        <taxon>Alcaligenes</taxon>
    </lineage>
</organism>
<dbReference type="EMBL" id="JAPQTC020000004">
    <property type="protein sequence ID" value="MDT8505423.1"/>
    <property type="molecule type" value="Genomic_DNA"/>
</dbReference>
<evidence type="ECO:0008006" key="3">
    <source>
        <dbReference type="Google" id="ProtNLM"/>
    </source>
</evidence>
<keyword evidence="2" id="KW-1185">Reference proteome</keyword>
<evidence type="ECO:0000313" key="1">
    <source>
        <dbReference type="EMBL" id="MDT8505423.1"/>
    </source>
</evidence>
<reference evidence="1" key="1">
    <citation type="submission" date="2023-08" db="EMBL/GenBank/DDBJ databases">
        <title>Study of Resistomes in environmental pathogenic environmental.</title>
        <authorList>
            <person name="Bhattacharjee A."/>
            <person name="Singh A.K."/>
        </authorList>
    </citation>
    <scope>NUCLEOTIDE SEQUENCE</scope>
    <source>
        <strain evidence="1">S1</strain>
    </source>
</reference>
<dbReference type="Proteomes" id="UP001074635">
    <property type="component" value="Unassembled WGS sequence"/>
</dbReference>
<accession>A0ABU3MWT7</accession>
<comment type="caution">
    <text evidence="1">The sequence shown here is derived from an EMBL/GenBank/DDBJ whole genome shotgun (WGS) entry which is preliminary data.</text>
</comment>
<proteinExistence type="predicted"/>
<dbReference type="RefSeq" id="WP_268380444.1">
    <property type="nucleotide sequence ID" value="NZ_JAPQTC020000004.1"/>
</dbReference>
<name>A0ABU3MWT7_9BURK</name>
<sequence length="109" mass="12467">MVNSTVIIDFQKRGFEGKVFSGRRRGELARDEFDLDSLDKKNVKVQVIVPSSLFSLTSSFFLGMFGPTLRSLDSKSQFQSKYHFEGPATILEEVNQYIDTELRRSVKHS</sequence>
<protein>
    <recommendedName>
        <fullName evidence="3">DUF4325 domain-containing protein</fullName>
    </recommendedName>
</protein>
<gene>
    <name evidence="1" type="ORF">OYC61_014050</name>
</gene>
<evidence type="ECO:0000313" key="2">
    <source>
        <dbReference type="Proteomes" id="UP001074635"/>
    </source>
</evidence>